<evidence type="ECO:0000256" key="7">
    <source>
        <dbReference type="ARBA" id="ARBA00022763"/>
    </source>
</evidence>
<dbReference type="InterPro" id="IPR018062">
    <property type="entry name" value="HTH_AraC-typ_CS"/>
</dbReference>
<dbReference type="SMART" id="SM00342">
    <property type="entry name" value="HTH_ARAC"/>
    <property type="match status" value="1"/>
</dbReference>
<dbReference type="GO" id="GO:0043916">
    <property type="term" value="F:DNA-7-methylguanine glycosylase activity"/>
    <property type="evidence" value="ECO:0007669"/>
    <property type="project" value="TreeGrafter"/>
</dbReference>
<dbReference type="PROSITE" id="PS00041">
    <property type="entry name" value="HTH_ARAC_FAMILY_1"/>
    <property type="match status" value="1"/>
</dbReference>
<accession>A0A5Q0M6B7</accession>
<dbReference type="InterPro" id="IPR018060">
    <property type="entry name" value="HTH_AraC"/>
</dbReference>
<evidence type="ECO:0000256" key="11">
    <source>
        <dbReference type="ARBA" id="ARBA00023159"/>
    </source>
</evidence>
<evidence type="ECO:0000256" key="5">
    <source>
        <dbReference type="ARBA" id="ARBA00022679"/>
    </source>
</evidence>
<feature type="compositionally biased region" description="Low complexity" evidence="14">
    <location>
        <begin position="512"/>
        <end position="523"/>
    </location>
</feature>
<dbReference type="GO" id="GO:0006285">
    <property type="term" value="P:base-excision repair, AP site formation"/>
    <property type="evidence" value="ECO:0007669"/>
    <property type="project" value="TreeGrafter"/>
</dbReference>
<dbReference type="Pfam" id="PF02805">
    <property type="entry name" value="Ada_Zn_binding"/>
    <property type="match status" value="1"/>
</dbReference>
<dbReference type="CDD" id="cd00056">
    <property type="entry name" value="ENDO3c"/>
    <property type="match status" value="1"/>
</dbReference>
<dbReference type="InterPro" id="IPR010316">
    <property type="entry name" value="AlkA_N"/>
</dbReference>
<comment type="catalytic activity">
    <reaction evidence="1">
        <text>Hydrolysis of alkylated DNA, releasing 3-methyladenine, 3-methylguanine, 7-methylguanine and 7-methyladenine.</text>
        <dbReference type="EC" id="3.2.2.21"/>
    </reaction>
</comment>
<proteinExistence type="predicted"/>
<evidence type="ECO:0000256" key="2">
    <source>
        <dbReference type="ARBA" id="ARBA00001947"/>
    </source>
</evidence>
<evidence type="ECO:0000256" key="3">
    <source>
        <dbReference type="ARBA" id="ARBA00012000"/>
    </source>
</evidence>
<dbReference type="AlphaFoldDB" id="A0A5Q0M6B7"/>
<comment type="cofactor">
    <cofactor evidence="2">
        <name>Zn(2+)</name>
        <dbReference type="ChEBI" id="CHEBI:29105"/>
    </cofactor>
</comment>
<dbReference type="SUPFAM" id="SSF57884">
    <property type="entry name" value="Ada DNA repair protein, N-terminal domain (N-Ada 10)"/>
    <property type="match status" value="1"/>
</dbReference>
<keyword evidence="8" id="KW-0862">Zinc</keyword>
<evidence type="ECO:0000256" key="4">
    <source>
        <dbReference type="ARBA" id="ARBA00022603"/>
    </source>
</evidence>
<sequence>MPTAHAPTEVLESDACYLAMKTHDARFDGSFFTAVTSTGIYCRPVCRVKLPRRENCRFFRHAAQAEAAGFRPCLRCRPELAPRAASWSTEDASRILALQAARLIDEPDAWSEEGPGAAQIAARLGVSDRHLRRIFEAQFGVSPLQYLQTRRLLAAKQLIADTRLPMTQVALASGFASVRRFNAAFVAHYGLNPSALRRAGGTEGGEGKAIEVRLGFRPPYDANAMLGFFARRALRGVETVHTADGKEPAKGSTPTYVRLARTLRVQQGGQTHAGWLQLRFDLEREQVLLAVSDSLAAVLPIVISRARALFDLDAEPMAINAALHAAFPHGDGLRVPGTVDGFELAVRAVLGQQITVAAARTLGSRLVEAFGDAIDTPIDGLTRLFPTPAALAAASGDALGQLGIVRQRQAALQAIAREVASGRLALHAGADVPSTLAALQELPGIGAWTAQYIAMRALRWPDAFPAGDVALQKALGVTTARAAAEASQAWRPWRSYAVLRAWHTPPAPPEPASAAATPIASSSDLATAGLVPEGP</sequence>
<dbReference type="Pfam" id="PF06029">
    <property type="entry name" value="AlkA_N"/>
    <property type="match status" value="1"/>
</dbReference>
<dbReference type="FunFam" id="3.40.10.10:FF:000001">
    <property type="entry name" value="DNA-3-methyladenine glycosylase 2"/>
    <property type="match status" value="1"/>
</dbReference>
<evidence type="ECO:0000256" key="12">
    <source>
        <dbReference type="ARBA" id="ARBA00023163"/>
    </source>
</evidence>
<evidence type="ECO:0000256" key="6">
    <source>
        <dbReference type="ARBA" id="ARBA00022723"/>
    </source>
</evidence>
<dbReference type="SUPFAM" id="SSF48150">
    <property type="entry name" value="DNA-glycosylase"/>
    <property type="match status" value="1"/>
</dbReference>
<dbReference type="Proteomes" id="UP000326780">
    <property type="component" value="Chromosome"/>
</dbReference>
<dbReference type="SUPFAM" id="SSF46689">
    <property type="entry name" value="Homeodomain-like"/>
    <property type="match status" value="2"/>
</dbReference>
<gene>
    <name evidence="16" type="ORF">GFK26_15860</name>
</gene>
<dbReference type="Gene3D" id="1.10.1670.10">
    <property type="entry name" value="Helix-hairpin-Helix base-excision DNA repair enzymes (C-terminal)"/>
    <property type="match status" value="1"/>
</dbReference>
<protein>
    <recommendedName>
        <fullName evidence="3">DNA-3-methyladenine glycosylase II</fullName>
        <ecNumber evidence="3">3.2.2.21</ecNumber>
    </recommendedName>
</protein>
<keyword evidence="6" id="KW-0479">Metal-binding</keyword>
<dbReference type="PANTHER" id="PTHR43003">
    <property type="entry name" value="DNA-3-METHYLADENINE GLYCOSYLASE"/>
    <property type="match status" value="1"/>
</dbReference>
<dbReference type="InterPro" id="IPR003265">
    <property type="entry name" value="HhH-GPD_domain"/>
</dbReference>
<dbReference type="InterPro" id="IPR035451">
    <property type="entry name" value="Ada-like_dom_sf"/>
</dbReference>
<dbReference type="EC" id="3.2.2.21" evidence="3"/>
<dbReference type="InterPro" id="IPR051912">
    <property type="entry name" value="Alkylbase_DNA_Glycosylase/TA"/>
</dbReference>
<organism evidence="16 17">
    <name type="scientific">Variovorax paradoxus</name>
    <dbReference type="NCBI Taxonomy" id="34073"/>
    <lineage>
        <taxon>Bacteria</taxon>
        <taxon>Pseudomonadati</taxon>
        <taxon>Pseudomonadota</taxon>
        <taxon>Betaproteobacteria</taxon>
        <taxon>Burkholderiales</taxon>
        <taxon>Comamonadaceae</taxon>
        <taxon>Variovorax</taxon>
    </lineage>
</organism>
<dbReference type="GO" id="GO:0043565">
    <property type="term" value="F:sequence-specific DNA binding"/>
    <property type="evidence" value="ECO:0007669"/>
    <property type="project" value="InterPro"/>
</dbReference>
<dbReference type="Pfam" id="PF00730">
    <property type="entry name" value="HhH-GPD"/>
    <property type="match status" value="1"/>
</dbReference>
<reference evidence="16 17" key="1">
    <citation type="submission" date="2019-10" db="EMBL/GenBank/DDBJ databases">
        <title>Complete genome sequence of Variovorax paradoxus 5C-2.</title>
        <authorList>
            <person name="Gogoleva N.E."/>
            <person name="Balkin A.S."/>
        </authorList>
    </citation>
    <scope>NUCLEOTIDE SEQUENCE [LARGE SCALE GENOMIC DNA]</scope>
    <source>
        <strain evidence="16 17">5C-2</strain>
    </source>
</reference>
<dbReference type="GO" id="GO:0003700">
    <property type="term" value="F:DNA-binding transcription factor activity"/>
    <property type="evidence" value="ECO:0007669"/>
    <property type="project" value="InterPro"/>
</dbReference>
<dbReference type="PANTHER" id="PTHR43003:SF13">
    <property type="entry name" value="DNA-3-METHYLADENINE GLYCOSYLASE 2"/>
    <property type="match status" value="1"/>
</dbReference>
<dbReference type="GO" id="GO:0032259">
    <property type="term" value="P:methylation"/>
    <property type="evidence" value="ECO:0007669"/>
    <property type="project" value="UniProtKB-KW"/>
</dbReference>
<evidence type="ECO:0000313" key="16">
    <source>
        <dbReference type="EMBL" id="QFZ84124.1"/>
    </source>
</evidence>
<evidence type="ECO:0000256" key="9">
    <source>
        <dbReference type="ARBA" id="ARBA00023015"/>
    </source>
</evidence>
<dbReference type="GO" id="GO:0006307">
    <property type="term" value="P:DNA alkylation repair"/>
    <property type="evidence" value="ECO:0007669"/>
    <property type="project" value="TreeGrafter"/>
</dbReference>
<keyword evidence="9" id="KW-0805">Transcription regulation</keyword>
<dbReference type="SMART" id="SM00478">
    <property type="entry name" value="ENDO3c"/>
    <property type="match status" value="1"/>
</dbReference>
<keyword evidence="11" id="KW-0010">Activator</keyword>
<evidence type="ECO:0000256" key="10">
    <source>
        <dbReference type="ARBA" id="ARBA00023125"/>
    </source>
</evidence>
<keyword evidence="4" id="KW-0489">Methyltransferase</keyword>
<dbReference type="InterPro" id="IPR004026">
    <property type="entry name" value="Ada_DNA_repair_Zn-bd"/>
</dbReference>
<evidence type="ECO:0000313" key="17">
    <source>
        <dbReference type="Proteomes" id="UP000326780"/>
    </source>
</evidence>
<feature type="region of interest" description="Disordered" evidence="14">
    <location>
        <begin position="507"/>
        <end position="535"/>
    </location>
</feature>
<keyword evidence="5" id="KW-0808">Transferase</keyword>
<keyword evidence="10" id="KW-0238">DNA-binding</keyword>
<dbReference type="InterPro" id="IPR011257">
    <property type="entry name" value="DNA_glycosylase"/>
</dbReference>
<dbReference type="RefSeq" id="WP_153282776.1">
    <property type="nucleotide sequence ID" value="NZ_CP045644.1"/>
</dbReference>
<keyword evidence="13" id="KW-0234">DNA repair</keyword>
<dbReference type="GO" id="GO:0005737">
    <property type="term" value="C:cytoplasm"/>
    <property type="evidence" value="ECO:0007669"/>
    <property type="project" value="TreeGrafter"/>
</dbReference>
<name>A0A5Q0M6B7_VARPD</name>
<dbReference type="InterPro" id="IPR037046">
    <property type="entry name" value="AlkA_N_sf"/>
</dbReference>
<dbReference type="SUPFAM" id="SSF55945">
    <property type="entry name" value="TATA-box binding protein-like"/>
    <property type="match status" value="1"/>
</dbReference>
<dbReference type="PROSITE" id="PS01124">
    <property type="entry name" value="HTH_ARAC_FAMILY_2"/>
    <property type="match status" value="1"/>
</dbReference>
<dbReference type="Gene3D" id="3.30.310.20">
    <property type="entry name" value="DNA-3-methyladenine glycosylase AlkA, N-terminal domain"/>
    <property type="match status" value="1"/>
</dbReference>
<dbReference type="GO" id="GO:0032993">
    <property type="term" value="C:protein-DNA complex"/>
    <property type="evidence" value="ECO:0007669"/>
    <property type="project" value="TreeGrafter"/>
</dbReference>
<dbReference type="InterPro" id="IPR023170">
    <property type="entry name" value="HhH_base_excis_C"/>
</dbReference>
<dbReference type="SMART" id="SM01009">
    <property type="entry name" value="AlkA_N"/>
    <property type="match status" value="1"/>
</dbReference>
<dbReference type="Gene3D" id="1.10.10.60">
    <property type="entry name" value="Homeodomain-like"/>
    <property type="match status" value="2"/>
</dbReference>
<evidence type="ECO:0000256" key="13">
    <source>
        <dbReference type="ARBA" id="ARBA00023204"/>
    </source>
</evidence>
<keyword evidence="7" id="KW-0227">DNA damage</keyword>
<dbReference type="GO" id="GO:0008270">
    <property type="term" value="F:zinc ion binding"/>
    <property type="evidence" value="ECO:0007669"/>
    <property type="project" value="InterPro"/>
</dbReference>
<evidence type="ECO:0000256" key="1">
    <source>
        <dbReference type="ARBA" id="ARBA00000086"/>
    </source>
</evidence>
<dbReference type="InterPro" id="IPR009057">
    <property type="entry name" value="Homeodomain-like_sf"/>
</dbReference>
<dbReference type="Pfam" id="PF12833">
    <property type="entry name" value="HTH_18"/>
    <property type="match status" value="1"/>
</dbReference>
<keyword evidence="12" id="KW-0804">Transcription</keyword>
<dbReference type="Gene3D" id="1.10.340.30">
    <property type="entry name" value="Hypothetical protein, domain 2"/>
    <property type="match status" value="1"/>
</dbReference>
<dbReference type="Gene3D" id="3.40.10.10">
    <property type="entry name" value="DNA Methylphosphotriester Repair Domain"/>
    <property type="match status" value="1"/>
</dbReference>
<dbReference type="EMBL" id="CP045644">
    <property type="protein sequence ID" value="QFZ84124.1"/>
    <property type="molecule type" value="Genomic_DNA"/>
</dbReference>
<dbReference type="GO" id="GO:0008725">
    <property type="term" value="F:DNA-3-methyladenine glycosylase activity"/>
    <property type="evidence" value="ECO:0007669"/>
    <property type="project" value="TreeGrafter"/>
</dbReference>
<dbReference type="GO" id="GO:0008168">
    <property type="term" value="F:methyltransferase activity"/>
    <property type="evidence" value="ECO:0007669"/>
    <property type="project" value="UniProtKB-KW"/>
</dbReference>
<dbReference type="GO" id="GO:0032131">
    <property type="term" value="F:alkylated DNA binding"/>
    <property type="evidence" value="ECO:0007669"/>
    <property type="project" value="TreeGrafter"/>
</dbReference>
<evidence type="ECO:0000259" key="15">
    <source>
        <dbReference type="PROSITE" id="PS01124"/>
    </source>
</evidence>
<feature type="domain" description="HTH araC/xylS-type" evidence="15">
    <location>
        <begin position="119"/>
        <end position="199"/>
    </location>
</feature>
<evidence type="ECO:0000256" key="8">
    <source>
        <dbReference type="ARBA" id="ARBA00022833"/>
    </source>
</evidence>
<evidence type="ECO:0000256" key="14">
    <source>
        <dbReference type="SAM" id="MobiDB-lite"/>
    </source>
</evidence>